<organism evidence="11 12">
    <name type="scientific">Celerinatantimonas diazotrophica</name>
    <dbReference type="NCBI Taxonomy" id="412034"/>
    <lineage>
        <taxon>Bacteria</taxon>
        <taxon>Pseudomonadati</taxon>
        <taxon>Pseudomonadota</taxon>
        <taxon>Gammaproteobacteria</taxon>
        <taxon>Celerinatantimonadaceae</taxon>
        <taxon>Celerinatantimonas</taxon>
    </lineage>
</organism>
<evidence type="ECO:0000259" key="10">
    <source>
        <dbReference type="Pfam" id="PF10590"/>
    </source>
</evidence>
<keyword evidence="5 7" id="KW-0560">Oxidoreductase</keyword>
<comment type="pathway">
    <text evidence="7">Cofactor metabolism; pyridoxal 5'-phosphate salvage; pyridoxal 5'-phosphate from pyridoxamine 5'-phosphate: step 1/1.</text>
</comment>
<dbReference type="OrthoDB" id="9780392at2"/>
<evidence type="ECO:0000256" key="1">
    <source>
        <dbReference type="ARBA" id="ARBA00007301"/>
    </source>
</evidence>
<dbReference type="Pfam" id="PF10590">
    <property type="entry name" value="PNP_phzG_C"/>
    <property type="match status" value="1"/>
</dbReference>
<evidence type="ECO:0000256" key="6">
    <source>
        <dbReference type="ARBA" id="ARBA00023096"/>
    </source>
</evidence>
<dbReference type="PIRSF" id="PIRSF000190">
    <property type="entry name" value="Pyd_amn-ph_oxd"/>
    <property type="match status" value="1"/>
</dbReference>
<reference evidence="11 12" key="1">
    <citation type="submission" date="2019-03" db="EMBL/GenBank/DDBJ databases">
        <title>Genomic Encyclopedia of Type Strains, Phase IV (KMG-IV): sequencing the most valuable type-strain genomes for metagenomic binning, comparative biology and taxonomic classification.</title>
        <authorList>
            <person name="Goeker M."/>
        </authorList>
    </citation>
    <scope>NUCLEOTIDE SEQUENCE [LARGE SCALE GENOMIC DNA]</scope>
    <source>
        <strain evidence="11 12">DSM 18577</strain>
    </source>
</reference>
<dbReference type="RefSeq" id="WP_131913775.1">
    <property type="nucleotide sequence ID" value="NZ_OU594967.1"/>
</dbReference>
<comment type="catalytic activity">
    <reaction evidence="7">
        <text>pyridoxamine 5'-phosphate + O2 + H2O = pyridoxal 5'-phosphate + H2O2 + NH4(+)</text>
        <dbReference type="Rhea" id="RHEA:15817"/>
        <dbReference type="ChEBI" id="CHEBI:15377"/>
        <dbReference type="ChEBI" id="CHEBI:15379"/>
        <dbReference type="ChEBI" id="CHEBI:16240"/>
        <dbReference type="ChEBI" id="CHEBI:28938"/>
        <dbReference type="ChEBI" id="CHEBI:58451"/>
        <dbReference type="ChEBI" id="CHEBI:597326"/>
        <dbReference type="EC" id="1.4.3.5"/>
    </reaction>
</comment>
<name>A0A4R1J9G3_9GAMM</name>
<keyword evidence="4 7" id="KW-0288">FMN</keyword>
<comment type="subunit">
    <text evidence="2 7">Homodimer.</text>
</comment>
<dbReference type="PANTHER" id="PTHR10851">
    <property type="entry name" value="PYRIDOXINE-5-PHOSPHATE OXIDASE"/>
    <property type="match status" value="1"/>
</dbReference>
<dbReference type="InterPro" id="IPR011576">
    <property type="entry name" value="Pyridox_Oxase_N"/>
</dbReference>
<dbReference type="UniPathway" id="UPA01068">
    <property type="reaction ID" value="UER00304"/>
</dbReference>
<keyword evidence="12" id="KW-1185">Reference proteome</keyword>
<feature type="binding site" evidence="7 8">
    <location>
        <begin position="81"/>
        <end position="82"/>
    </location>
    <ligand>
        <name>FMN</name>
        <dbReference type="ChEBI" id="CHEBI:58210"/>
    </ligand>
</feature>
<feature type="binding site" evidence="7 8">
    <location>
        <begin position="145"/>
        <end position="146"/>
    </location>
    <ligand>
        <name>FMN</name>
        <dbReference type="ChEBI" id="CHEBI:58210"/>
    </ligand>
</feature>
<dbReference type="GO" id="GO:0010181">
    <property type="term" value="F:FMN binding"/>
    <property type="evidence" value="ECO:0007669"/>
    <property type="project" value="UniProtKB-UniRule"/>
</dbReference>
<sequence length="219" mass="25174">MSLFSKIRCALTLGQGVLVSLPEPKGDEPPFALFDQWFAAAKKCGIVLPESMLVSTATQEGIPSARVVLLKEVDEQGFVFYTNYGSRKAAELDANPHANLTFHWNILQRQVRIEGRVERVSYEQSNAYFQSRGRGSRIGAWASHQSHPINSRSELEKQVQHFQEHFKDKEIPCPEFWGGYRVVPRVIEFWQGKADRLHDRYVYSREDEHALWNVTRLSP</sequence>
<evidence type="ECO:0000256" key="4">
    <source>
        <dbReference type="ARBA" id="ARBA00022643"/>
    </source>
</evidence>
<protein>
    <recommendedName>
        <fullName evidence="7">Pyridoxine/pyridoxamine 5'-phosphate oxidase</fullName>
        <ecNumber evidence="7">1.4.3.5</ecNumber>
    </recommendedName>
    <alternativeName>
        <fullName evidence="7">PNP/PMP oxidase</fullName>
        <shortName evidence="7">PNPOx</shortName>
    </alternativeName>
    <alternativeName>
        <fullName evidence="7">Pyridoxal 5'-phosphate synthase</fullName>
    </alternativeName>
</protein>
<proteinExistence type="inferred from homology"/>
<evidence type="ECO:0000256" key="7">
    <source>
        <dbReference type="HAMAP-Rule" id="MF_01629"/>
    </source>
</evidence>
<evidence type="ECO:0000256" key="2">
    <source>
        <dbReference type="ARBA" id="ARBA00011738"/>
    </source>
</evidence>
<dbReference type="InterPro" id="IPR000659">
    <property type="entry name" value="Pyridox_Oxase"/>
</dbReference>
<feature type="binding site" evidence="7">
    <location>
        <begin position="196"/>
        <end position="198"/>
    </location>
    <ligand>
        <name>substrate</name>
    </ligand>
</feature>
<evidence type="ECO:0000256" key="5">
    <source>
        <dbReference type="ARBA" id="ARBA00023002"/>
    </source>
</evidence>
<dbReference type="InterPro" id="IPR012349">
    <property type="entry name" value="Split_barrel_FMN-bd"/>
</dbReference>
<dbReference type="GO" id="GO:0008615">
    <property type="term" value="P:pyridoxine biosynthetic process"/>
    <property type="evidence" value="ECO:0007669"/>
    <property type="project" value="UniProtKB-UniRule"/>
</dbReference>
<evidence type="ECO:0000313" key="11">
    <source>
        <dbReference type="EMBL" id="TCK47236.1"/>
    </source>
</evidence>
<keyword evidence="6 7" id="KW-0664">Pyridoxine biosynthesis</keyword>
<feature type="binding site" evidence="7">
    <location>
        <position position="71"/>
    </location>
    <ligand>
        <name>substrate</name>
    </ligand>
</feature>
<dbReference type="InterPro" id="IPR019740">
    <property type="entry name" value="Pyridox_Oxase_CS"/>
</dbReference>
<evidence type="ECO:0000313" key="12">
    <source>
        <dbReference type="Proteomes" id="UP000295565"/>
    </source>
</evidence>
<dbReference type="EC" id="1.4.3.5" evidence="7"/>
<evidence type="ECO:0000259" key="9">
    <source>
        <dbReference type="Pfam" id="PF01243"/>
    </source>
</evidence>
<accession>A0A4R1J9G3</accession>
<comment type="catalytic activity">
    <reaction evidence="7">
        <text>pyridoxine 5'-phosphate + O2 = pyridoxal 5'-phosphate + H2O2</text>
        <dbReference type="Rhea" id="RHEA:15149"/>
        <dbReference type="ChEBI" id="CHEBI:15379"/>
        <dbReference type="ChEBI" id="CHEBI:16240"/>
        <dbReference type="ChEBI" id="CHEBI:58589"/>
        <dbReference type="ChEBI" id="CHEBI:597326"/>
        <dbReference type="EC" id="1.4.3.5"/>
    </reaction>
</comment>
<dbReference type="AlphaFoldDB" id="A0A4R1J9G3"/>
<feature type="binding site" evidence="7">
    <location>
        <position position="132"/>
    </location>
    <ligand>
        <name>substrate</name>
    </ligand>
</feature>
<feature type="binding site" evidence="7 8">
    <location>
        <position position="200"/>
    </location>
    <ligand>
        <name>FMN</name>
        <dbReference type="ChEBI" id="CHEBI:58210"/>
    </ligand>
</feature>
<dbReference type="EMBL" id="SMGD01000015">
    <property type="protein sequence ID" value="TCK47236.1"/>
    <property type="molecule type" value="Genomic_DNA"/>
</dbReference>
<feature type="binding site" evidence="7">
    <location>
        <position position="136"/>
    </location>
    <ligand>
        <name>substrate</name>
    </ligand>
</feature>
<comment type="similarity">
    <text evidence="1 7">Belongs to the pyridoxamine 5'-phosphate oxidase family.</text>
</comment>
<dbReference type="FunFam" id="2.30.110.10:FF:000020">
    <property type="entry name" value="PNPO isoform 11"/>
    <property type="match status" value="1"/>
</dbReference>
<feature type="domain" description="Pyridoxamine 5'-phosphate oxidase N-terminal" evidence="9">
    <location>
        <begin position="49"/>
        <end position="164"/>
    </location>
</feature>
<comment type="function">
    <text evidence="7">Catalyzes the oxidation of either pyridoxine 5'-phosphate (PNP) or pyridoxamine 5'-phosphate (PMP) into pyridoxal 5'-phosphate (PLP).</text>
</comment>
<comment type="pathway">
    <text evidence="7">Cofactor metabolism; pyridoxal 5'-phosphate salvage; pyridoxal 5'-phosphate from pyridoxine 5'-phosphate: step 1/1.</text>
</comment>
<dbReference type="PROSITE" id="PS01064">
    <property type="entry name" value="PYRIDOX_OXIDASE"/>
    <property type="match status" value="1"/>
</dbReference>
<gene>
    <name evidence="7" type="primary">pdxH</name>
    <name evidence="11" type="ORF">EV690_2944</name>
</gene>
<feature type="domain" description="Pyridoxine 5'-phosphate oxidase dimerisation C-terminal" evidence="10">
    <location>
        <begin position="177"/>
        <end position="219"/>
    </location>
</feature>
<keyword evidence="3 7" id="KW-0285">Flavoprotein</keyword>
<dbReference type="SUPFAM" id="SSF50475">
    <property type="entry name" value="FMN-binding split barrel"/>
    <property type="match status" value="1"/>
</dbReference>
<feature type="binding site" evidence="7">
    <location>
        <position position="128"/>
    </location>
    <ligand>
        <name>substrate</name>
    </ligand>
</feature>
<feature type="binding site" evidence="7 8">
    <location>
        <position position="110"/>
    </location>
    <ligand>
        <name>FMN</name>
        <dbReference type="ChEBI" id="CHEBI:58210"/>
    </ligand>
</feature>
<dbReference type="Pfam" id="PF01243">
    <property type="entry name" value="PNPOx_N"/>
    <property type="match status" value="1"/>
</dbReference>
<evidence type="ECO:0000256" key="3">
    <source>
        <dbReference type="ARBA" id="ARBA00022630"/>
    </source>
</evidence>
<feature type="binding site" evidence="7 8">
    <location>
        <position position="88"/>
    </location>
    <ligand>
        <name>FMN</name>
        <dbReference type="ChEBI" id="CHEBI:58210"/>
    </ligand>
</feature>
<dbReference type="PANTHER" id="PTHR10851:SF0">
    <property type="entry name" value="PYRIDOXINE-5'-PHOSPHATE OXIDASE"/>
    <property type="match status" value="1"/>
</dbReference>
<feature type="binding site" evidence="7 8">
    <location>
        <position position="190"/>
    </location>
    <ligand>
        <name>FMN</name>
        <dbReference type="ChEBI" id="CHEBI:58210"/>
    </ligand>
</feature>
<dbReference type="Gene3D" id="2.30.110.10">
    <property type="entry name" value="Electron Transport, Fmn-binding Protein, Chain A"/>
    <property type="match status" value="1"/>
</dbReference>
<dbReference type="GO" id="GO:0004733">
    <property type="term" value="F:pyridoxamine phosphate oxidase activity"/>
    <property type="evidence" value="ECO:0007669"/>
    <property type="project" value="UniProtKB-UniRule"/>
</dbReference>
<dbReference type="InterPro" id="IPR019576">
    <property type="entry name" value="Pyridoxamine_oxidase_dimer_C"/>
</dbReference>
<feature type="binding site" evidence="7 8">
    <location>
        <begin position="66"/>
        <end position="71"/>
    </location>
    <ligand>
        <name>FMN</name>
        <dbReference type="ChEBI" id="CHEBI:58210"/>
    </ligand>
</feature>
<comment type="caution">
    <text evidence="11">The sequence shown here is derived from an EMBL/GenBank/DDBJ whole genome shotgun (WGS) entry which is preliminary data.</text>
</comment>
<feature type="binding site" evidence="7 8">
    <location>
        <position position="87"/>
    </location>
    <ligand>
        <name>FMN</name>
        <dbReference type="ChEBI" id="CHEBI:58210"/>
    </ligand>
</feature>
<evidence type="ECO:0000256" key="8">
    <source>
        <dbReference type="PIRSR" id="PIRSR000190-2"/>
    </source>
</evidence>
<comment type="cofactor">
    <cofactor evidence="7 8">
        <name>FMN</name>
        <dbReference type="ChEBI" id="CHEBI:58210"/>
    </cofactor>
    <text evidence="7 8">Binds 1 FMN per subunit.</text>
</comment>
<dbReference type="Proteomes" id="UP000295565">
    <property type="component" value="Unassembled WGS sequence"/>
</dbReference>
<dbReference type="NCBIfam" id="TIGR00558">
    <property type="entry name" value="pdxH"/>
    <property type="match status" value="1"/>
</dbReference>
<dbReference type="NCBIfam" id="NF004231">
    <property type="entry name" value="PRK05679.1"/>
    <property type="match status" value="1"/>
</dbReference>
<dbReference type="HAMAP" id="MF_01629">
    <property type="entry name" value="PdxH"/>
    <property type="match status" value="1"/>
</dbReference>